<reference evidence="1 2" key="1">
    <citation type="submission" date="2017-12" db="EMBL/GenBank/DDBJ databases">
        <title>Comparative genomics of Botrytis spp.</title>
        <authorList>
            <person name="Valero-Jimenez C.A."/>
            <person name="Tapia P."/>
            <person name="Veloso J."/>
            <person name="Silva-Moreno E."/>
            <person name="Staats M."/>
            <person name="Valdes J.H."/>
            <person name="Van Kan J.A.L."/>
        </authorList>
    </citation>
    <scope>NUCLEOTIDE SEQUENCE [LARGE SCALE GENOMIC DNA]</scope>
    <source>
        <strain evidence="1 2">MUCL3349</strain>
    </source>
</reference>
<name>A0A4Z1KNC6_9HELO</name>
<evidence type="ECO:0000313" key="2">
    <source>
        <dbReference type="Proteomes" id="UP000297280"/>
    </source>
</evidence>
<sequence>MPFALTLYACDRIARRLGTKSLMSFGISLDDKCRAHFVGAIRREIDIIPAAFDRKHGLGLCRSSDPALEACAAIYTIARKFSHLLKILRFSTNDAFELGWILAIFLFVTSP</sequence>
<gene>
    <name evidence="1" type="ORF">BPOR_0216g00170</name>
</gene>
<protein>
    <submittedName>
        <fullName evidence="1">Uncharacterized protein</fullName>
    </submittedName>
</protein>
<comment type="caution">
    <text evidence="1">The sequence shown here is derived from an EMBL/GenBank/DDBJ whole genome shotgun (WGS) entry which is preliminary data.</text>
</comment>
<keyword evidence="2" id="KW-1185">Reference proteome</keyword>
<evidence type="ECO:0000313" key="1">
    <source>
        <dbReference type="EMBL" id="TGO87607.1"/>
    </source>
</evidence>
<dbReference type="Proteomes" id="UP000297280">
    <property type="component" value="Unassembled WGS sequence"/>
</dbReference>
<proteinExistence type="predicted"/>
<dbReference type="EMBL" id="PQXO01000216">
    <property type="protein sequence ID" value="TGO87607.1"/>
    <property type="molecule type" value="Genomic_DNA"/>
</dbReference>
<accession>A0A4Z1KNC6</accession>
<organism evidence="1 2">
    <name type="scientific">Botrytis porri</name>
    <dbReference type="NCBI Taxonomy" id="87229"/>
    <lineage>
        <taxon>Eukaryota</taxon>
        <taxon>Fungi</taxon>
        <taxon>Dikarya</taxon>
        <taxon>Ascomycota</taxon>
        <taxon>Pezizomycotina</taxon>
        <taxon>Leotiomycetes</taxon>
        <taxon>Helotiales</taxon>
        <taxon>Sclerotiniaceae</taxon>
        <taxon>Botrytis</taxon>
    </lineage>
</organism>
<dbReference type="AlphaFoldDB" id="A0A4Z1KNC6"/>